<sequence length="65" mass="7312">MSFWQAYRNLSSLTRIGVGAGIIAWATVGLYLSDSVEEKLGFTPTEADKEALDRFKPQIHVIERK</sequence>
<evidence type="ECO:0000313" key="3">
    <source>
        <dbReference type="Proteomes" id="UP000275385"/>
    </source>
</evidence>
<keyword evidence="1" id="KW-0812">Transmembrane</keyword>
<evidence type="ECO:0000313" key="2">
    <source>
        <dbReference type="EMBL" id="RKU47225.1"/>
    </source>
</evidence>
<dbReference type="EMBL" id="QVQW01000010">
    <property type="protein sequence ID" value="RKU47225.1"/>
    <property type="molecule type" value="Genomic_DNA"/>
</dbReference>
<keyword evidence="1" id="KW-0472">Membrane</keyword>
<name>A0A420YHA2_9PEZI</name>
<dbReference type="Proteomes" id="UP000275385">
    <property type="component" value="Unassembled WGS sequence"/>
</dbReference>
<keyword evidence="3" id="KW-1185">Reference proteome</keyword>
<feature type="transmembrane region" description="Helical" evidence="1">
    <location>
        <begin position="12"/>
        <end position="32"/>
    </location>
</feature>
<keyword evidence="1" id="KW-1133">Transmembrane helix</keyword>
<dbReference type="STRING" id="177199.A0A420YHA2"/>
<proteinExistence type="predicted"/>
<dbReference type="AlphaFoldDB" id="A0A420YHA2"/>
<organism evidence="2 3">
    <name type="scientific">Coniochaeta pulveracea</name>
    <dbReference type="NCBI Taxonomy" id="177199"/>
    <lineage>
        <taxon>Eukaryota</taxon>
        <taxon>Fungi</taxon>
        <taxon>Dikarya</taxon>
        <taxon>Ascomycota</taxon>
        <taxon>Pezizomycotina</taxon>
        <taxon>Sordariomycetes</taxon>
        <taxon>Sordariomycetidae</taxon>
        <taxon>Coniochaetales</taxon>
        <taxon>Coniochaetaceae</taxon>
        <taxon>Coniochaeta</taxon>
    </lineage>
</organism>
<gene>
    <name evidence="2" type="ORF">DL546_008451</name>
</gene>
<accession>A0A420YHA2</accession>
<protein>
    <submittedName>
        <fullName evidence="2">Uncharacterized protein</fullName>
    </submittedName>
</protein>
<reference evidence="2 3" key="1">
    <citation type="submission" date="2018-08" db="EMBL/GenBank/DDBJ databases">
        <title>Draft genome of the lignicolous fungus Coniochaeta pulveracea.</title>
        <authorList>
            <person name="Borstlap C.J."/>
            <person name="De Witt R.N."/>
            <person name="Botha A."/>
            <person name="Volschenk H."/>
        </authorList>
    </citation>
    <scope>NUCLEOTIDE SEQUENCE [LARGE SCALE GENOMIC DNA]</scope>
    <source>
        <strain evidence="2 3">CAB683</strain>
    </source>
</reference>
<dbReference type="OrthoDB" id="2555959at2759"/>
<evidence type="ECO:0000256" key="1">
    <source>
        <dbReference type="SAM" id="Phobius"/>
    </source>
</evidence>
<comment type="caution">
    <text evidence="2">The sequence shown here is derived from an EMBL/GenBank/DDBJ whole genome shotgun (WGS) entry which is preliminary data.</text>
</comment>